<organism evidence="1 2">
    <name type="scientific">Clunio marinus</name>
    <dbReference type="NCBI Taxonomy" id="568069"/>
    <lineage>
        <taxon>Eukaryota</taxon>
        <taxon>Metazoa</taxon>
        <taxon>Ecdysozoa</taxon>
        <taxon>Arthropoda</taxon>
        <taxon>Hexapoda</taxon>
        <taxon>Insecta</taxon>
        <taxon>Pterygota</taxon>
        <taxon>Neoptera</taxon>
        <taxon>Endopterygota</taxon>
        <taxon>Diptera</taxon>
        <taxon>Nematocera</taxon>
        <taxon>Chironomoidea</taxon>
        <taxon>Chironomidae</taxon>
        <taxon>Clunio</taxon>
    </lineage>
</organism>
<accession>A0A1J1I957</accession>
<proteinExistence type="predicted"/>
<dbReference type="Proteomes" id="UP000183832">
    <property type="component" value="Unassembled WGS sequence"/>
</dbReference>
<evidence type="ECO:0000313" key="1">
    <source>
        <dbReference type="EMBL" id="CRK96805.1"/>
    </source>
</evidence>
<reference evidence="1 2" key="1">
    <citation type="submission" date="2015-04" db="EMBL/GenBank/DDBJ databases">
        <authorList>
            <person name="Syromyatnikov M.Y."/>
            <person name="Popov V.N."/>
        </authorList>
    </citation>
    <scope>NUCLEOTIDE SEQUENCE [LARGE SCALE GENOMIC DNA]</scope>
</reference>
<name>A0A1J1I957_9DIPT</name>
<evidence type="ECO:0000313" key="2">
    <source>
        <dbReference type="Proteomes" id="UP000183832"/>
    </source>
</evidence>
<gene>
    <name evidence="1" type="ORF">CLUMA_CG010095</name>
</gene>
<protein>
    <submittedName>
        <fullName evidence="1">CLUMA_CG010095, isoform A</fullName>
    </submittedName>
</protein>
<dbReference type="EMBL" id="CVRI01000044">
    <property type="protein sequence ID" value="CRK96805.1"/>
    <property type="molecule type" value="Genomic_DNA"/>
</dbReference>
<keyword evidence="2" id="KW-1185">Reference proteome</keyword>
<sequence length="123" mass="14433">MTLDPMECHCCSDYNFTEYLITFDFRSNLFRNNPTVTSATTSRVSDRFDKLQLTHISMHIMNRIVNDRSLKVKRNRNVLQLQTSRQTGKQTVKSSFISKYVNHLPENRQWLEDDKNAVGFVAK</sequence>
<dbReference type="AlphaFoldDB" id="A0A1J1I957"/>